<evidence type="ECO:0008006" key="3">
    <source>
        <dbReference type="Google" id="ProtNLM"/>
    </source>
</evidence>
<dbReference type="SUPFAM" id="SSF109604">
    <property type="entry name" value="HD-domain/PDEase-like"/>
    <property type="match status" value="1"/>
</dbReference>
<reference evidence="2" key="1">
    <citation type="journal article" date="2014" name="Front. Microbiol.">
        <title>High frequency of phylogenetically diverse reductive dehalogenase-homologous genes in deep subseafloor sedimentary metagenomes.</title>
        <authorList>
            <person name="Kawai M."/>
            <person name="Futagami T."/>
            <person name="Toyoda A."/>
            <person name="Takaki Y."/>
            <person name="Nishi S."/>
            <person name="Hori S."/>
            <person name="Arai W."/>
            <person name="Tsubouchi T."/>
            <person name="Morono Y."/>
            <person name="Uchiyama I."/>
            <person name="Ito T."/>
            <person name="Fujiyama A."/>
            <person name="Inagaki F."/>
            <person name="Takami H."/>
        </authorList>
    </citation>
    <scope>NUCLEOTIDE SEQUENCE</scope>
    <source>
        <strain evidence="2">Expedition CK06-06</strain>
    </source>
</reference>
<dbReference type="EMBL" id="BARS01006482">
    <property type="protein sequence ID" value="GAF69259.1"/>
    <property type="molecule type" value="Genomic_DNA"/>
</dbReference>
<feature type="compositionally biased region" description="Basic and acidic residues" evidence="1">
    <location>
        <begin position="26"/>
        <end position="35"/>
    </location>
</feature>
<accession>X0RKA0</accession>
<feature type="region of interest" description="Disordered" evidence="1">
    <location>
        <begin position="1"/>
        <end position="35"/>
    </location>
</feature>
<feature type="non-terminal residue" evidence="2">
    <location>
        <position position="95"/>
    </location>
</feature>
<evidence type="ECO:0000313" key="2">
    <source>
        <dbReference type="EMBL" id="GAF69259.1"/>
    </source>
</evidence>
<dbReference type="AlphaFoldDB" id="X0RKA0"/>
<protein>
    <recommendedName>
        <fullName evidence="3">Deoxyguanosinetriphosphate triphosphohydrolase</fullName>
    </recommendedName>
</protein>
<proteinExistence type="predicted"/>
<organism evidence="2">
    <name type="scientific">marine sediment metagenome</name>
    <dbReference type="NCBI Taxonomy" id="412755"/>
    <lineage>
        <taxon>unclassified sequences</taxon>
        <taxon>metagenomes</taxon>
        <taxon>ecological metagenomes</taxon>
    </lineage>
</organism>
<evidence type="ECO:0000256" key="1">
    <source>
        <dbReference type="SAM" id="MobiDB-lite"/>
    </source>
</evidence>
<name>X0RKA0_9ZZZZ</name>
<sequence>MSLMRDRGAVEREEAERLAPFAVRSGDSEGRIHPEPDHAYRTAFQRDRDRIVHSRAFRRLEYKTQVFVYREGDHYRNRLTHTLEASQISRTIARA</sequence>
<feature type="compositionally biased region" description="Basic and acidic residues" evidence="1">
    <location>
        <begin position="1"/>
        <end position="17"/>
    </location>
</feature>
<comment type="caution">
    <text evidence="2">The sequence shown here is derived from an EMBL/GenBank/DDBJ whole genome shotgun (WGS) entry which is preliminary data.</text>
</comment>
<gene>
    <name evidence="2" type="ORF">S01H1_12612</name>
</gene>
<dbReference type="Gene3D" id="1.10.3210.10">
    <property type="entry name" value="Hypothetical protein af1432"/>
    <property type="match status" value="1"/>
</dbReference>